<keyword evidence="3" id="KW-1185">Reference proteome</keyword>
<gene>
    <name evidence="2" type="ORF">FJTKL_00354</name>
</gene>
<accession>A0ABR4E390</accession>
<proteinExistence type="predicted"/>
<sequence length="247" mass="26903">MQHPSTPLLQPHLQAPSTLHPASKDQSFLIPPPDSESKSKSKSKSKFKSTSTSIPTSPDPDLGPDPASRLRAQTQIPIRFPSLTQLTHLPFYLISSSAPQLHNSNQNPGPNAPLHISSFRLGLSQLLRRPRRPTNTLSTRSRILVLLLHPLLWTRPSTSRQAGLHKSHQSCSSWLGASTTTTTAANDPPRRLPAPKTRTSTPHTAFTTPSACNSPGICLLSQPRPRSLHCMALAPAPRSRSTQLFSS</sequence>
<dbReference type="EMBL" id="JBAWTH010000106">
    <property type="protein sequence ID" value="KAL2276878.1"/>
    <property type="molecule type" value="Genomic_DNA"/>
</dbReference>
<evidence type="ECO:0000256" key="1">
    <source>
        <dbReference type="SAM" id="MobiDB-lite"/>
    </source>
</evidence>
<name>A0ABR4E390_9PEZI</name>
<feature type="compositionally biased region" description="Polar residues" evidence="1">
    <location>
        <begin position="197"/>
        <end position="207"/>
    </location>
</feature>
<protein>
    <submittedName>
        <fullName evidence="2">Uncharacterized protein</fullName>
    </submittedName>
</protein>
<organism evidence="2 3">
    <name type="scientific">Diaporthe vaccinii</name>
    <dbReference type="NCBI Taxonomy" id="105482"/>
    <lineage>
        <taxon>Eukaryota</taxon>
        <taxon>Fungi</taxon>
        <taxon>Dikarya</taxon>
        <taxon>Ascomycota</taxon>
        <taxon>Pezizomycotina</taxon>
        <taxon>Sordariomycetes</taxon>
        <taxon>Sordariomycetidae</taxon>
        <taxon>Diaporthales</taxon>
        <taxon>Diaporthaceae</taxon>
        <taxon>Diaporthe</taxon>
        <taxon>Diaporthe eres species complex</taxon>
    </lineage>
</organism>
<comment type="caution">
    <text evidence="2">The sequence shown here is derived from an EMBL/GenBank/DDBJ whole genome shotgun (WGS) entry which is preliminary data.</text>
</comment>
<dbReference type="Proteomes" id="UP001600888">
    <property type="component" value="Unassembled WGS sequence"/>
</dbReference>
<evidence type="ECO:0000313" key="3">
    <source>
        <dbReference type="Proteomes" id="UP001600888"/>
    </source>
</evidence>
<feature type="region of interest" description="Disordered" evidence="1">
    <location>
        <begin position="1"/>
        <end position="68"/>
    </location>
</feature>
<feature type="region of interest" description="Disordered" evidence="1">
    <location>
        <begin position="175"/>
        <end position="207"/>
    </location>
</feature>
<evidence type="ECO:0000313" key="2">
    <source>
        <dbReference type="EMBL" id="KAL2276878.1"/>
    </source>
</evidence>
<reference evidence="2 3" key="1">
    <citation type="submission" date="2024-03" db="EMBL/GenBank/DDBJ databases">
        <title>A high-quality draft genome sequence of Diaporthe vaccinii, a causative agent of upright dieback and viscid rot disease in cranberry plants.</title>
        <authorList>
            <person name="Sarrasin M."/>
            <person name="Lang B.F."/>
            <person name="Burger G."/>
        </authorList>
    </citation>
    <scope>NUCLEOTIDE SEQUENCE [LARGE SCALE GENOMIC DNA]</scope>
    <source>
        <strain evidence="2 3">IS7</strain>
    </source>
</reference>
<feature type="compositionally biased region" description="Polar residues" evidence="1">
    <location>
        <begin position="175"/>
        <end position="185"/>
    </location>
</feature>